<reference evidence="2" key="1">
    <citation type="journal article" date="2019" name="Int. J. Syst. Evol. Microbiol.">
        <title>The Global Catalogue of Microorganisms (GCM) 10K type strain sequencing project: providing services to taxonomists for standard genome sequencing and annotation.</title>
        <authorList>
            <consortium name="The Broad Institute Genomics Platform"/>
            <consortium name="The Broad Institute Genome Sequencing Center for Infectious Disease"/>
            <person name="Wu L."/>
            <person name="Ma J."/>
        </authorList>
    </citation>
    <scope>NUCLEOTIDE SEQUENCE [LARGE SCALE GENOMIC DNA]</scope>
    <source>
        <strain evidence="2">JCM 32306</strain>
    </source>
</reference>
<name>A0ABQ2RBP1_9GAMM</name>
<comment type="caution">
    <text evidence="1">The sequence shown here is derived from an EMBL/GenBank/DDBJ whole genome shotgun (WGS) entry which is preliminary data.</text>
</comment>
<gene>
    <name evidence="1" type="ORF">GCM10009411_18520</name>
</gene>
<organism evidence="1 2">
    <name type="scientific">Shewanella litoralis</name>
    <dbReference type="NCBI Taxonomy" id="2282700"/>
    <lineage>
        <taxon>Bacteria</taxon>
        <taxon>Pseudomonadati</taxon>
        <taxon>Pseudomonadota</taxon>
        <taxon>Gammaproteobacteria</taxon>
        <taxon>Alteromonadales</taxon>
        <taxon>Shewanellaceae</taxon>
        <taxon>Shewanella</taxon>
    </lineage>
</organism>
<dbReference type="EMBL" id="BMQX01000011">
    <property type="protein sequence ID" value="GGQ18457.1"/>
    <property type="molecule type" value="Genomic_DNA"/>
</dbReference>
<evidence type="ECO:0000313" key="1">
    <source>
        <dbReference type="EMBL" id="GGQ18457.1"/>
    </source>
</evidence>
<sequence>MGLVFSPFNGFDEISTIDCALCINRLLFTRTKTPREHKNNNALYHNKITVFYVGEVDINELILNT</sequence>
<evidence type="ECO:0000313" key="2">
    <source>
        <dbReference type="Proteomes" id="UP000619118"/>
    </source>
</evidence>
<proteinExistence type="predicted"/>
<protein>
    <submittedName>
        <fullName evidence="1">Uncharacterized protein</fullName>
    </submittedName>
</protein>
<accession>A0ABQ2RBP1</accession>
<keyword evidence="2" id="KW-1185">Reference proteome</keyword>
<dbReference type="Proteomes" id="UP000619118">
    <property type="component" value="Unassembled WGS sequence"/>
</dbReference>